<protein>
    <recommendedName>
        <fullName evidence="19">Protein kinase domain-containing protein</fullName>
    </recommendedName>
</protein>
<feature type="signal peptide" evidence="18">
    <location>
        <begin position="1"/>
        <end position="29"/>
    </location>
</feature>
<evidence type="ECO:0000256" key="4">
    <source>
        <dbReference type="ARBA" id="ARBA00022614"/>
    </source>
</evidence>
<feature type="domain" description="Protein kinase" evidence="19">
    <location>
        <begin position="692"/>
        <end position="979"/>
    </location>
</feature>
<dbReference type="SUPFAM" id="SSF52058">
    <property type="entry name" value="L domain-like"/>
    <property type="match status" value="2"/>
</dbReference>
<evidence type="ECO:0000256" key="3">
    <source>
        <dbReference type="ARBA" id="ARBA00008684"/>
    </source>
</evidence>
<proteinExistence type="inferred from homology"/>
<keyword evidence="5" id="KW-0808">Transferase</keyword>
<comment type="caution">
    <text evidence="20">The sequence shown here is derived from an EMBL/GenBank/DDBJ whole genome shotgun (WGS) entry which is preliminary data.</text>
</comment>
<keyword evidence="8" id="KW-0677">Repeat</keyword>
<evidence type="ECO:0000256" key="11">
    <source>
        <dbReference type="ARBA" id="ARBA00022840"/>
    </source>
</evidence>
<dbReference type="Proteomes" id="UP001630127">
    <property type="component" value="Unassembled WGS sequence"/>
</dbReference>
<name>A0ABD2Y346_9GENT</name>
<dbReference type="FunFam" id="3.80.10.10:FF:000642">
    <property type="entry name" value="Leucine-rich receptor-like protein kinase family protein"/>
    <property type="match status" value="1"/>
</dbReference>
<dbReference type="InterPro" id="IPR017441">
    <property type="entry name" value="Protein_kinase_ATP_BS"/>
</dbReference>
<evidence type="ECO:0000313" key="20">
    <source>
        <dbReference type="EMBL" id="KAL3500625.1"/>
    </source>
</evidence>
<evidence type="ECO:0000256" key="13">
    <source>
        <dbReference type="ARBA" id="ARBA00023136"/>
    </source>
</evidence>
<dbReference type="InterPro" id="IPR032675">
    <property type="entry name" value="LRR_dom_sf"/>
</dbReference>
<dbReference type="GO" id="GO:0005524">
    <property type="term" value="F:ATP binding"/>
    <property type="evidence" value="ECO:0007669"/>
    <property type="project" value="UniProtKB-UniRule"/>
</dbReference>
<keyword evidence="7 18" id="KW-0732">Signal</keyword>
<keyword evidence="14" id="KW-0675">Receptor</keyword>
<dbReference type="SUPFAM" id="SSF56112">
    <property type="entry name" value="Protein kinase-like (PK-like)"/>
    <property type="match status" value="1"/>
</dbReference>
<dbReference type="Gene3D" id="3.30.200.20">
    <property type="entry name" value="Phosphorylase Kinase, domain 1"/>
    <property type="match status" value="1"/>
</dbReference>
<dbReference type="Pfam" id="PF13855">
    <property type="entry name" value="LRR_8"/>
    <property type="match status" value="1"/>
</dbReference>
<sequence>MTKLALTFSKIPLLLLYFLLISLPLLVNSQASANEQTILLNLKQKWGNPETLQSWNSTSSPCNWPEISCFGDGTVTGINLLGKSISGQIPDFICDLKNLTFLNLASNFILQSFPTALYNCSRLQHLDISQNVFVGSIPADIDNLRTLQYLDINGNNFTGDIPPAIGNLTLLKTLYLHLNLFNGTFPAEIGNLSNLEVLGMAYNPFPPAVIQPEFGKLSKVKFIWMAGANLIGPIPETFGSLSNLEHLDLSLNNMDGRIPDGLFLLKNLSVILLYRNRFSGSVPLIFESLNLTQMDLSMNRLTGNIPADIGKLQQLQVLNLYSNQLYGEVPASIGLIQGLTDFRVFKNNLSGVLPQELGLHSKLEAFEVSDNHFSGKIPENLCAGGTLFGLVAFSNNLSGEIPKTLESCQTLRTIQLYDNGFSGEVPVGVWTLKNLTSVMLSNNSFSGGLPSIVAWNLTRLEIDDNKFSGRIPVEMSSWARLVVFKASGNMISGPIPVQLTSLSQLLTLKLDGNSLSGGLPSQIISWNSLTSLNLSRNNLSGPIPPGIGSLPDLLDLDLSDNQFSGSIPPELGQLRLTSLNLSSNQLTGKIPTEFDNMAYENSFLNNPNLCATNPISNVPSCYAKAQSSNKLSPRILAVVLVVAVTVFLVTVVLTLLMVRDIWRKKQRSDLASWKLTSFQRLDFTEANILSSLTECNMIGSGGSGKVFKIPMHRPGQYIAVKKIWSSKKLDRKHESEFLAEVQILGSIRHSNIVKLLCCISSEDSKLLVYEYMENHSLDRWLHGKKKRATSVTNAVHNFVLTWPMRLKIAIGAAQGLSYMHHDCSPPILHRDVKSSNILLDSGFMAKIADFGLAKLLVKKDEPNTMSAVAGSFGYIAPEYAYTTKVNEKADVYSFGVVLLELVTGREPKDGEEHTSLAEWAWRHYSEGKPIADAIDEEIREQRNLEVMTTVFRLGLICTNSIPNGRPSMKEILQILHRCTPLEDSVAKKTDYDIDPLLGSAKYLSSYKCKSKKLTSENDDSFTCSI</sequence>
<evidence type="ECO:0000256" key="7">
    <source>
        <dbReference type="ARBA" id="ARBA00022729"/>
    </source>
</evidence>
<evidence type="ECO:0000256" key="18">
    <source>
        <dbReference type="SAM" id="SignalP"/>
    </source>
</evidence>
<dbReference type="FunFam" id="3.80.10.10:FF:000077">
    <property type="entry name" value="LRR receptor-like serine/threonine-protein kinase ERL1"/>
    <property type="match status" value="1"/>
</dbReference>
<dbReference type="Pfam" id="PF00069">
    <property type="entry name" value="Pkinase"/>
    <property type="match status" value="1"/>
</dbReference>
<reference evidence="20 21" key="1">
    <citation type="submission" date="2024-11" db="EMBL/GenBank/DDBJ databases">
        <title>A near-complete genome assembly of Cinchona calisaya.</title>
        <authorList>
            <person name="Lian D.C."/>
            <person name="Zhao X.W."/>
            <person name="Wei L."/>
        </authorList>
    </citation>
    <scope>NUCLEOTIDE SEQUENCE [LARGE SCALE GENOMIC DNA]</scope>
    <source>
        <tissue evidence="20">Nenye</tissue>
    </source>
</reference>
<keyword evidence="4" id="KW-0433">Leucine-rich repeat</keyword>
<dbReference type="FunFam" id="3.80.10.10:FF:000041">
    <property type="entry name" value="LRR receptor-like serine/threonine-protein kinase ERECTA"/>
    <property type="match status" value="1"/>
</dbReference>
<organism evidence="20 21">
    <name type="scientific">Cinchona calisaya</name>
    <dbReference type="NCBI Taxonomy" id="153742"/>
    <lineage>
        <taxon>Eukaryota</taxon>
        <taxon>Viridiplantae</taxon>
        <taxon>Streptophyta</taxon>
        <taxon>Embryophyta</taxon>
        <taxon>Tracheophyta</taxon>
        <taxon>Spermatophyta</taxon>
        <taxon>Magnoliopsida</taxon>
        <taxon>eudicotyledons</taxon>
        <taxon>Gunneridae</taxon>
        <taxon>Pentapetalae</taxon>
        <taxon>asterids</taxon>
        <taxon>lamiids</taxon>
        <taxon>Gentianales</taxon>
        <taxon>Rubiaceae</taxon>
        <taxon>Cinchonoideae</taxon>
        <taxon>Cinchoneae</taxon>
        <taxon>Cinchona</taxon>
    </lineage>
</organism>
<feature type="binding site" evidence="16">
    <location>
        <position position="722"/>
    </location>
    <ligand>
        <name>ATP</name>
        <dbReference type="ChEBI" id="CHEBI:30616"/>
    </ligand>
</feature>
<gene>
    <name evidence="20" type="ORF">ACH5RR_039718</name>
</gene>
<evidence type="ECO:0000313" key="21">
    <source>
        <dbReference type="Proteomes" id="UP001630127"/>
    </source>
</evidence>
<dbReference type="GO" id="GO:0006952">
    <property type="term" value="P:defense response"/>
    <property type="evidence" value="ECO:0007669"/>
    <property type="project" value="UniProtKB-ARBA"/>
</dbReference>
<dbReference type="InterPro" id="IPR003591">
    <property type="entry name" value="Leu-rich_rpt_typical-subtyp"/>
</dbReference>
<dbReference type="Gene3D" id="1.10.510.10">
    <property type="entry name" value="Transferase(Phosphotransferase) domain 1"/>
    <property type="match status" value="1"/>
</dbReference>
<dbReference type="Pfam" id="PF00560">
    <property type="entry name" value="LRR_1"/>
    <property type="match status" value="5"/>
</dbReference>
<dbReference type="InterPro" id="IPR011009">
    <property type="entry name" value="Kinase-like_dom_sf"/>
</dbReference>
<evidence type="ECO:0000256" key="12">
    <source>
        <dbReference type="ARBA" id="ARBA00022989"/>
    </source>
</evidence>
<dbReference type="Gene3D" id="3.80.10.10">
    <property type="entry name" value="Ribonuclease Inhibitor"/>
    <property type="match status" value="4"/>
</dbReference>
<keyword evidence="6 17" id="KW-0812">Transmembrane</keyword>
<dbReference type="EMBL" id="JBJUIK010000016">
    <property type="protein sequence ID" value="KAL3500625.1"/>
    <property type="molecule type" value="Genomic_DNA"/>
</dbReference>
<evidence type="ECO:0000256" key="14">
    <source>
        <dbReference type="ARBA" id="ARBA00023170"/>
    </source>
</evidence>
<dbReference type="AlphaFoldDB" id="A0ABD2Y346"/>
<dbReference type="PANTHER" id="PTHR48053:SF109">
    <property type="entry name" value="PROTEIN KINASE DOMAIN-CONTAINING PROTEIN"/>
    <property type="match status" value="1"/>
</dbReference>
<dbReference type="FunFam" id="3.80.10.10:FF:000221">
    <property type="entry name" value="Leucine-rich repeat receptor-like protein kinase PXL1"/>
    <property type="match status" value="1"/>
</dbReference>
<evidence type="ECO:0000256" key="2">
    <source>
        <dbReference type="ARBA" id="ARBA00004479"/>
    </source>
</evidence>
<accession>A0ABD2Y346</accession>
<feature type="chain" id="PRO_5044820544" description="Protein kinase domain-containing protein" evidence="18">
    <location>
        <begin position="30"/>
        <end position="1025"/>
    </location>
</feature>
<dbReference type="PROSITE" id="PS00107">
    <property type="entry name" value="PROTEIN_KINASE_ATP"/>
    <property type="match status" value="1"/>
</dbReference>
<evidence type="ECO:0000256" key="8">
    <source>
        <dbReference type="ARBA" id="ARBA00022737"/>
    </source>
</evidence>
<evidence type="ECO:0000256" key="17">
    <source>
        <dbReference type="SAM" id="Phobius"/>
    </source>
</evidence>
<keyword evidence="10" id="KW-0418">Kinase</keyword>
<feature type="transmembrane region" description="Helical" evidence="17">
    <location>
        <begin position="635"/>
        <end position="658"/>
    </location>
</feature>
<keyword evidence="11 16" id="KW-0067">ATP-binding</keyword>
<dbReference type="PROSITE" id="PS00108">
    <property type="entry name" value="PROTEIN_KINASE_ST"/>
    <property type="match status" value="1"/>
</dbReference>
<evidence type="ECO:0000256" key="5">
    <source>
        <dbReference type="ARBA" id="ARBA00022679"/>
    </source>
</evidence>
<comment type="subcellular location">
    <subcellularLocation>
        <location evidence="1">Cell membrane</location>
    </subcellularLocation>
    <subcellularLocation>
        <location evidence="2">Membrane</location>
        <topology evidence="2">Single-pass type I membrane protein</topology>
    </subcellularLocation>
</comment>
<dbReference type="GO" id="GO:0005886">
    <property type="term" value="C:plasma membrane"/>
    <property type="evidence" value="ECO:0007669"/>
    <property type="project" value="UniProtKB-SubCell"/>
</dbReference>
<dbReference type="PANTHER" id="PTHR48053">
    <property type="entry name" value="LEUCINE RICH REPEAT FAMILY PROTEIN, EXPRESSED"/>
    <property type="match status" value="1"/>
</dbReference>
<dbReference type="FunFam" id="1.10.510.10:FF:000714">
    <property type="entry name" value="Kinase family with leucine-rich repeat domain-containing protein"/>
    <property type="match status" value="1"/>
</dbReference>
<evidence type="ECO:0000256" key="16">
    <source>
        <dbReference type="PROSITE-ProRule" id="PRU10141"/>
    </source>
</evidence>
<dbReference type="InterPro" id="IPR013210">
    <property type="entry name" value="LRR_N_plant-typ"/>
</dbReference>
<dbReference type="InterPro" id="IPR000719">
    <property type="entry name" value="Prot_kinase_dom"/>
</dbReference>
<dbReference type="GO" id="GO:0016301">
    <property type="term" value="F:kinase activity"/>
    <property type="evidence" value="ECO:0007669"/>
    <property type="project" value="UniProtKB-KW"/>
</dbReference>
<dbReference type="InterPro" id="IPR008271">
    <property type="entry name" value="Ser/Thr_kinase_AS"/>
</dbReference>
<evidence type="ECO:0000256" key="10">
    <source>
        <dbReference type="ARBA" id="ARBA00022777"/>
    </source>
</evidence>
<keyword evidence="9 16" id="KW-0547">Nucleotide-binding</keyword>
<evidence type="ECO:0000256" key="15">
    <source>
        <dbReference type="ARBA" id="ARBA00023180"/>
    </source>
</evidence>
<dbReference type="InterPro" id="IPR001611">
    <property type="entry name" value="Leu-rich_rpt"/>
</dbReference>
<dbReference type="PROSITE" id="PS50011">
    <property type="entry name" value="PROTEIN_KINASE_DOM"/>
    <property type="match status" value="1"/>
</dbReference>
<dbReference type="InterPro" id="IPR051716">
    <property type="entry name" value="Plant_RL_S/T_kinase"/>
</dbReference>
<dbReference type="GO" id="GO:0051707">
    <property type="term" value="P:response to other organism"/>
    <property type="evidence" value="ECO:0007669"/>
    <property type="project" value="UniProtKB-ARBA"/>
</dbReference>
<evidence type="ECO:0000256" key="9">
    <source>
        <dbReference type="ARBA" id="ARBA00022741"/>
    </source>
</evidence>
<dbReference type="SMART" id="SM00220">
    <property type="entry name" value="S_TKc"/>
    <property type="match status" value="1"/>
</dbReference>
<dbReference type="CDD" id="cd14066">
    <property type="entry name" value="STKc_IRAK"/>
    <property type="match status" value="1"/>
</dbReference>
<dbReference type="Pfam" id="PF08263">
    <property type="entry name" value="LRRNT_2"/>
    <property type="match status" value="1"/>
</dbReference>
<keyword evidence="15" id="KW-0325">Glycoprotein</keyword>
<evidence type="ECO:0000256" key="6">
    <source>
        <dbReference type="ARBA" id="ARBA00022692"/>
    </source>
</evidence>
<evidence type="ECO:0000259" key="19">
    <source>
        <dbReference type="PROSITE" id="PS50011"/>
    </source>
</evidence>
<dbReference type="SMART" id="SM00369">
    <property type="entry name" value="LRR_TYP"/>
    <property type="match status" value="6"/>
</dbReference>
<dbReference type="FunFam" id="3.30.200.20:FF:000512">
    <property type="entry name" value="Receptor-like protein kinase HSL1"/>
    <property type="match status" value="1"/>
</dbReference>
<comment type="similarity">
    <text evidence="3">Belongs to the protein kinase superfamily. Ser/Thr protein kinase family.</text>
</comment>
<keyword evidence="12 17" id="KW-1133">Transmembrane helix</keyword>
<evidence type="ECO:0000256" key="1">
    <source>
        <dbReference type="ARBA" id="ARBA00004236"/>
    </source>
</evidence>
<keyword evidence="21" id="KW-1185">Reference proteome</keyword>
<keyword evidence="13 17" id="KW-0472">Membrane</keyword>